<sequence length="334" mass="37971">MDIKKMRLGKYGMFGIQLPTSVSSAASLTSLELVVVRFPQGDDDALPRLESMEFVDEYDRGGDCQVNVCTPKLKSFKFVGPCFAHVWLENTPCLVSADLDVYQIKYYGIDKDLYLERLVRIMTGMAYLKAVTMSGSLLKTLTKLPILGWIGFIFRNVKYVELTNQWDDETCICPIANILERLPHIEALALERNKILRGPYDMVERLPFLSHCLKHEELHKRCDSCICTQLESLPSNEALLWEKNKEMWLGSTNNAEVLPSECLFDCLKTIEIRNPQGSDDDLKLMSFLLKRAVALQKVIITTTGQLSIERMNKLTEFNETLSELPRASSSVLID</sequence>
<dbReference type="InterPro" id="IPR053772">
    <property type="entry name" value="At1g61320/At1g61330-like"/>
</dbReference>
<dbReference type="SUPFAM" id="SSF52047">
    <property type="entry name" value="RNI-like"/>
    <property type="match status" value="1"/>
</dbReference>
<evidence type="ECO:0000259" key="1">
    <source>
        <dbReference type="SMART" id="SM00579"/>
    </source>
</evidence>
<evidence type="ECO:0000313" key="3">
    <source>
        <dbReference type="Proteomes" id="UP000631114"/>
    </source>
</evidence>
<proteinExistence type="predicted"/>
<dbReference type="OrthoDB" id="1910353at2759"/>
<dbReference type="PANTHER" id="PTHR34145:SF28">
    <property type="entry name" value="F-BOX DOMAIN-CONTAINING PROTEIN"/>
    <property type="match status" value="1"/>
</dbReference>
<dbReference type="Proteomes" id="UP000631114">
    <property type="component" value="Unassembled WGS sequence"/>
</dbReference>
<evidence type="ECO:0000313" key="2">
    <source>
        <dbReference type="EMBL" id="KAF9592099.1"/>
    </source>
</evidence>
<dbReference type="PANTHER" id="PTHR34145">
    <property type="entry name" value="OS02G0105600 PROTEIN"/>
    <property type="match status" value="1"/>
</dbReference>
<dbReference type="AlphaFoldDB" id="A0A835H4P7"/>
<gene>
    <name evidence="2" type="ORF">IFM89_011937</name>
</gene>
<keyword evidence="3" id="KW-1185">Reference proteome</keyword>
<dbReference type="SMART" id="SM00579">
    <property type="entry name" value="FBD"/>
    <property type="match status" value="1"/>
</dbReference>
<comment type="caution">
    <text evidence="2">The sequence shown here is derived from an EMBL/GenBank/DDBJ whole genome shotgun (WGS) entry which is preliminary data.</text>
</comment>
<dbReference type="Pfam" id="PF08387">
    <property type="entry name" value="FBD"/>
    <property type="match status" value="1"/>
</dbReference>
<accession>A0A835H4P7</accession>
<feature type="domain" description="FBD" evidence="1">
    <location>
        <begin position="261"/>
        <end position="334"/>
    </location>
</feature>
<dbReference type="InterPro" id="IPR006566">
    <property type="entry name" value="FBD"/>
</dbReference>
<dbReference type="EMBL" id="JADFTS010000008">
    <property type="protein sequence ID" value="KAF9592099.1"/>
    <property type="molecule type" value="Genomic_DNA"/>
</dbReference>
<name>A0A835H4P7_9MAGN</name>
<reference evidence="2 3" key="1">
    <citation type="submission" date="2020-10" db="EMBL/GenBank/DDBJ databases">
        <title>The Coptis chinensis genome and diversification of protoberbering-type alkaloids.</title>
        <authorList>
            <person name="Wang B."/>
            <person name="Shu S."/>
            <person name="Song C."/>
            <person name="Liu Y."/>
        </authorList>
    </citation>
    <scope>NUCLEOTIDE SEQUENCE [LARGE SCALE GENOMIC DNA]</scope>
    <source>
        <strain evidence="2">HL-2020</strain>
        <tissue evidence="2">Leaf</tissue>
    </source>
</reference>
<protein>
    <recommendedName>
        <fullName evidence="1">FBD domain-containing protein</fullName>
    </recommendedName>
</protein>
<organism evidence="2 3">
    <name type="scientific">Coptis chinensis</name>
    <dbReference type="NCBI Taxonomy" id="261450"/>
    <lineage>
        <taxon>Eukaryota</taxon>
        <taxon>Viridiplantae</taxon>
        <taxon>Streptophyta</taxon>
        <taxon>Embryophyta</taxon>
        <taxon>Tracheophyta</taxon>
        <taxon>Spermatophyta</taxon>
        <taxon>Magnoliopsida</taxon>
        <taxon>Ranunculales</taxon>
        <taxon>Ranunculaceae</taxon>
        <taxon>Coptidoideae</taxon>
        <taxon>Coptis</taxon>
    </lineage>
</organism>